<reference evidence="7 8" key="1">
    <citation type="submission" date="2019-06" db="EMBL/GenBank/DDBJ databases">
        <title>Sequencing the genomes of 1000 actinobacteria strains.</title>
        <authorList>
            <person name="Klenk H.-P."/>
        </authorList>
    </citation>
    <scope>NUCLEOTIDE SEQUENCE [LARGE SCALE GENOMIC DNA]</scope>
    <source>
        <strain evidence="7 8">DSM 8803</strain>
    </source>
</reference>
<comment type="subunit">
    <text evidence="4">Homodimer. Part of the ribosomal stalk of the 50S ribosomal subunit. Forms a multimeric L10(L12)X complex, where L10 forms an elongated spine to which 2 to 4 L12 dimers bind in a sequential fashion. Binds GTP-bound translation factors.</text>
</comment>
<dbReference type="EMBL" id="VFON01000001">
    <property type="protein sequence ID" value="TQL44528.1"/>
    <property type="molecule type" value="Genomic_DNA"/>
</dbReference>
<organism evidence="7 8">
    <name type="scientific">Leucobacter komagatae</name>
    <dbReference type="NCBI Taxonomy" id="55969"/>
    <lineage>
        <taxon>Bacteria</taxon>
        <taxon>Bacillati</taxon>
        <taxon>Actinomycetota</taxon>
        <taxon>Actinomycetes</taxon>
        <taxon>Micrococcales</taxon>
        <taxon>Microbacteriaceae</taxon>
        <taxon>Leucobacter</taxon>
    </lineage>
</organism>
<dbReference type="Proteomes" id="UP000319094">
    <property type="component" value="Unassembled WGS sequence"/>
</dbReference>
<dbReference type="InterPro" id="IPR013823">
    <property type="entry name" value="Ribosomal_bL12_C"/>
</dbReference>
<dbReference type="Pfam" id="PF16320">
    <property type="entry name" value="Ribosomal_L12_N"/>
    <property type="match status" value="1"/>
</dbReference>
<comment type="function">
    <text evidence="4">Forms part of the ribosomal stalk which helps the ribosome interact with GTP-bound translation factors. Is thus essential for accurate translation.</text>
</comment>
<dbReference type="Pfam" id="PF00542">
    <property type="entry name" value="Ribosomal_L12"/>
    <property type="match status" value="1"/>
</dbReference>
<dbReference type="SUPFAM" id="SSF48300">
    <property type="entry name" value="Ribosomal protein L7/12, oligomerisation (N-terminal) domain"/>
    <property type="match status" value="1"/>
</dbReference>
<protein>
    <recommendedName>
        <fullName evidence="4">Large ribosomal subunit protein bL12</fullName>
    </recommendedName>
</protein>
<evidence type="ECO:0000313" key="7">
    <source>
        <dbReference type="EMBL" id="TQL44528.1"/>
    </source>
</evidence>
<name>A0A542Y8W3_9MICO</name>
<dbReference type="PANTHER" id="PTHR45987:SF4">
    <property type="entry name" value="LARGE RIBOSOMAL SUBUNIT PROTEIN BL12M"/>
    <property type="match status" value="1"/>
</dbReference>
<dbReference type="RefSeq" id="WP_119281629.1">
    <property type="nucleotide sequence ID" value="NZ_BAAAUY010000003.1"/>
</dbReference>
<keyword evidence="2 4" id="KW-0689">Ribosomal protein</keyword>
<dbReference type="InterPro" id="IPR036235">
    <property type="entry name" value="Ribosomal_bL12_oligo_N_sf"/>
</dbReference>
<dbReference type="OrthoDB" id="9811748at2"/>
<keyword evidence="3 4" id="KW-0687">Ribonucleoprotein</keyword>
<dbReference type="PANTHER" id="PTHR45987">
    <property type="entry name" value="39S RIBOSOMAL PROTEIN L12"/>
    <property type="match status" value="1"/>
</dbReference>
<dbReference type="AlphaFoldDB" id="A0A542Y8W3"/>
<evidence type="ECO:0000259" key="5">
    <source>
        <dbReference type="Pfam" id="PF00542"/>
    </source>
</evidence>
<evidence type="ECO:0000256" key="1">
    <source>
        <dbReference type="ARBA" id="ARBA00007197"/>
    </source>
</evidence>
<dbReference type="FunFam" id="3.30.1390.10:FF:000001">
    <property type="entry name" value="50S ribosomal protein L7/L12"/>
    <property type="match status" value="1"/>
</dbReference>
<proteinExistence type="inferred from homology"/>
<comment type="caution">
    <text evidence="7">The sequence shown here is derived from an EMBL/GenBank/DDBJ whole genome shotgun (WGS) entry which is preliminary data.</text>
</comment>
<dbReference type="STRING" id="55969.SD72_13200"/>
<dbReference type="GO" id="GO:0003735">
    <property type="term" value="F:structural constituent of ribosome"/>
    <property type="evidence" value="ECO:0007669"/>
    <property type="project" value="InterPro"/>
</dbReference>
<dbReference type="Gene3D" id="1.20.5.710">
    <property type="entry name" value="Single helix bin"/>
    <property type="match status" value="1"/>
</dbReference>
<dbReference type="NCBIfam" id="TIGR00855">
    <property type="entry name" value="L12"/>
    <property type="match status" value="1"/>
</dbReference>
<comment type="similarity">
    <text evidence="1 4">Belongs to the bacterial ribosomal protein bL12 family.</text>
</comment>
<dbReference type="InterPro" id="IPR000206">
    <property type="entry name" value="Ribosomal_bL12"/>
</dbReference>
<dbReference type="HAMAP" id="MF_00368">
    <property type="entry name" value="Ribosomal_bL12"/>
    <property type="match status" value="1"/>
</dbReference>
<feature type="domain" description="Large ribosomal subunit protein bL12 oligomerization" evidence="6">
    <location>
        <begin position="6"/>
        <end position="51"/>
    </location>
</feature>
<gene>
    <name evidence="4" type="primary">rplL</name>
    <name evidence="7" type="ORF">FB468_2587</name>
</gene>
<sequence length="126" mass="13140">MAKLSTEELLEQFKGLTLIELSEFVKAFEEEFDVSAAAPVAVAAAPAAGAAEAVEEKDEFDVVLESAGDKKIQVIKVVRELTGLGLGEAKALVEEAPKTVLEAAKKDAAEEAKAKLEEAGAGVKLA</sequence>
<evidence type="ECO:0000256" key="3">
    <source>
        <dbReference type="ARBA" id="ARBA00023274"/>
    </source>
</evidence>
<dbReference type="GO" id="GO:0003729">
    <property type="term" value="F:mRNA binding"/>
    <property type="evidence" value="ECO:0007669"/>
    <property type="project" value="TreeGrafter"/>
</dbReference>
<evidence type="ECO:0000259" key="6">
    <source>
        <dbReference type="Pfam" id="PF16320"/>
    </source>
</evidence>
<dbReference type="SUPFAM" id="SSF54736">
    <property type="entry name" value="ClpS-like"/>
    <property type="match status" value="1"/>
</dbReference>
<evidence type="ECO:0000256" key="4">
    <source>
        <dbReference type="HAMAP-Rule" id="MF_00368"/>
    </source>
</evidence>
<feature type="domain" description="Large ribosomal subunit protein bL12 C-terminal" evidence="5">
    <location>
        <begin position="60"/>
        <end position="125"/>
    </location>
</feature>
<evidence type="ECO:0000313" key="8">
    <source>
        <dbReference type="Proteomes" id="UP000319094"/>
    </source>
</evidence>
<dbReference type="InterPro" id="IPR014719">
    <property type="entry name" value="Ribosomal_bL12_C/ClpS-like"/>
</dbReference>
<keyword evidence="8" id="KW-1185">Reference proteome</keyword>
<dbReference type="Gene3D" id="3.30.1390.10">
    <property type="match status" value="1"/>
</dbReference>
<evidence type="ECO:0000256" key="2">
    <source>
        <dbReference type="ARBA" id="ARBA00022980"/>
    </source>
</evidence>
<dbReference type="InterPro" id="IPR008932">
    <property type="entry name" value="Ribosomal_bL12_oligo"/>
</dbReference>
<dbReference type="CDD" id="cd00387">
    <property type="entry name" value="Ribosomal_L7_L12"/>
    <property type="match status" value="1"/>
</dbReference>
<accession>A0A542Y8W3</accession>
<dbReference type="GO" id="GO:0006412">
    <property type="term" value="P:translation"/>
    <property type="evidence" value="ECO:0007669"/>
    <property type="project" value="UniProtKB-UniRule"/>
</dbReference>
<dbReference type="GO" id="GO:0022625">
    <property type="term" value="C:cytosolic large ribosomal subunit"/>
    <property type="evidence" value="ECO:0007669"/>
    <property type="project" value="TreeGrafter"/>
</dbReference>